<keyword evidence="7" id="KW-1185">Reference proteome</keyword>
<gene>
    <name evidence="6" type="ORF">OG308_19720</name>
</gene>
<proteinExistence type="inferred from homology"/>
<evidence type="ECO:0000256" key="4">
    <source>
        <dbReference type="ARBA" id="ARBA00023004"/>
    </source>
</evidence>
<dbReference type="PANTHER" id="PTHR10543">
    <property type="entry name" value="BETA-CAROTENE DIOXYGENASE"/>
    <property type="match status" value="1"/>
</dbReference>
<dbReference type="PANTHER" id="PTHR10543:SF89">
    <property type="entry name" value="CAROTENOID 9,10(9',10')-CLEAVAGE DIOXYGENASE 1"/>
    <property type="match status" value="1"/>
</dbReference>
<comment type="cofactor">
    <cofactor evidence="5">
        <name>Fe(2+)</name>
        <dbReference type="ChEBI" id="CHEBI:29033"/>
    </cofactor>
    <text evidence="5">Binds 1 Fe(2+) ion per subunit.</text>
</comment>
<evidence type="ECO:0000256" key="3">
    <source>
        <dbReference type="ARBA" id="ARBA00023002"/>
    </source>
</evidence>
<protein>
    <recommendedName>
        <fullName evidence="5">Dioxygenase</fullName>
        <ecNumber evidence="5">1.13.11.-</ecNumber>
    </recommendedName>
</protein>
<dbReference type="RefSeq" id="WP_405145785.1">
    <property type="nucleotide sequence ID" value="NZ_CP109527.1"/>
</dbReference>
<dbReference type="Pfam" id="PF03055">
    <property type="entry name" value="RPE65"/>
    <property type="match status" value="1"/>
</dbReference>
<evidence type="ECO:0000313" key="7">
    <source>
        <dbReference type="Proteomes" id="UP001621418"/>
    </source>
</evidence>
<dbReference type="EMBL" id="CP109527">
    <property type="protein sequence ID" value="WTY33566.1"/>
    <property type="molecule type" value="Genomic_DNA"/>
</dbReference>
<keyword evidence="3 5" id="KW-0560">Oxidoreductase</keyword>
<organism evidence="6 7">
    <name type="scientific">Nocardia salmonicida</name>
    <dbReference type="NCBI Taxonomy" id="53431"/>
    <lineage>
        <taxon>Bacteria</taxon>
        <taxon>Bacillati</taxon>
        <taxon>Actinomycetota</taxon>
        <taxon>Actinomycetes</taxon>
        <taxon>Mycobacteriales</taxon>
        <taxon>Nocardiaceae</taxon>
        <taxon>Nocardia</taxon>
    </lineage>
</organism>
<evidence type="ECO:0000256" key="5">
    <source>
        <dbReference type="RuleBase" id="RU364048"/>
    </source>
</evidence>
<keyword evidence="4 5" id="KW-0408">Iron</keyword>
<keyword evidence="2 5" id="KW-0479">Metal-binding</keyword>
<dbReference type="InterPro" id="IPR004294">
    <property type="entry name" value="Carotenoid_Oase"/>
</dbReference>
<keyword evidence="5" id="KW-0223">Dioxygenase</keyword>
<name>A0ABZ1N110_9NOCA</name>
<comment type="similarity">
    <text evidence="1 5">Belongs to the carotenoid oxygenase family.</text>
</comment>
<evidence type="ECO:0000256" key="1">
    <source>
        <dbReference type="ARBA" id="ARBA00006787"/>
    </source>
</evidence>
<dbReference type="EC" id="1.13.11.-" evidence="5"/>
<evidence type="ECO:0000313" key="6">
    <source>
        <dbReference type="EMBL" id="WTY33566.1"/>
    </source>
</evidence>
<accession>A0ABZ1N110</accession>
<evidence type="ECO:0000256" key="2">
    <source>
        <dbReference type="ARBA" id="ARBA00022723"/>
    </source>
</evidence>
<sequence length="476" mass="52496">MAPTTDTPISLNRAFEAAVECPDEVVLNVAGTMPDGLRGTLYRNGPSRWEAGGFWAGHAFDGDGLVSKFVIDGGEVRFRSRFVRTPKFLAEERDRGARVRGLYTQASGILANTGRPPADNANTHAVVHARRLLALSDIGRPWEIDLDDLRTVGRCDFGGKLPRSSRFSAHPKIDPATGEMFNFGLDVTVGRRTPAGLRCFRVDPSGRLHRLGTVGLDHVVVQHDFAITERYLVFALAPLVVDPVRAGLAVLGRGTYGDAADYRPEKGMQIVLVPRDGGRHRIVECDPFLYVHVDNAYDDRGDVVLDVVCHDSLAFLTSGLKSFRDGLPPVGRPARVRITKSGHVERTIIGEFESVEFPMHDERRTGRPHRFSYFAAYHPETSGAIVKFDHRTGRERRHVFLGGEFPGEPIFVPRSKTAAEDDGWILVITYLAAEHCTALVVLDATDIEREPLAIARMTSHVFPGFHGSFTDDVAGR</sequence>
<dbReference type="Proteomes" id="UP001621418">
    <property type="component" value="Chromosome"/>
</dbReference>
<reference evidence="6 7" key="1">
    <citation type="submission" date="2022-10" db="EMBL/GenBank/DDBJ databases">
        <title>The complete genomes of actinobacterial strains from the NBC collection.</title>
        <authorList>
            <person name="Joergensen T.S."/>
            <person name="Alvarez Arevalo M."/>
            <person name="Sterndorff E.B."/>
            <person name="Faurdal D."/>
            <person name="Vuksanovic O."/>
            <person name="Mourched A.-S."/>
            <person name="Charusanti P."/>
            <person name="Shaw S."/>
            <person name="Blin K."/>
            <person name="Weber T."/>
        </authorList>
    </citation>
    <scope>NUCLEOTIDE SEQUENCE [LARGE SCALE GENOMIC DNA]</scope>
    <source>
        <strain evidence="6 7">NBC_01413</strain>
    </source>
</reference>